<evidence type="ECO:0000259" key="1">
    <source>
        <dbReference type="Pfam" id="PF13622"/>
    </source>
</evidence>
<reference evidence="4" key="1">
    <citation type="submission" date="2015-11" db="EMBL/GenBank/DDBJ databases">
        <authorList>
            <person name="Varghese N."/>
        </authorList>
    </citation>
    <scope>NUCLEOTIDE SEQUENCE [LARGE SCALE GENOMIC DNA]</scope>
    <source>
        <strain evidence="4">DSM 45899</strain>
    </source>
</reference>
<dbReference type="Proteomes" id="UP000198802">
    <property type="component" value="Unassembled WGS sequence"/>
</dbReference>
<dbReference type="InterPro" id="IPR049449">
    <property type="entry name" value="TesB_ACOT8-like_N"/>
</dbReference>
<dbReference type="Pfam" id="PF20789">
    <property type="entry name" value="4HBT_3C"/>
    <property type="match status" value="1"/>
</dbReference>
<name>A0A0S4QPB3_9ACTN</name>
<dbReference type="EMBL" id="FAOZ01000009">
    <property type="protein sequence ID" value="CUU56943.1"/>
    <property type="molecule type" value="Genomic_DNA"/>
</dbReference>
<dbReference type="SUPFAM" id="SSF54637">
    <property type="entry name" value="Thioesterase/thiol ester dehydrase-isomerase"/>
    <property type="match status" value="1"/>
</dbReference>
<dbReference type="InterPro" id="IPR042171">
    <property type="entry name" value="Acyl-CoA_hotdog"/>
</dbReference>
<sequence length="287" mass="29681">MNTSDQAFFLPVGTLPAGAGAGAGADSAGAAVLRATPTSHGPWSDRQQHGGATSAVLTRALEQAADEAGLVGGHLARIAVDFLAPVPVGDVQVRAAVVRPGRKVALLRAEVGDGKRTWASAQAWWRRVAPGTVPDLGLTQLEPLPAPETVPSAIPDSDIARFLARGYIAAVDWRPVDGHVVEPGPCTVWARPQVPLVAGETISPTQLTMLLADAGSGVSAVLDPRTHLFTNVDLVASLLRQPEGEWISMRATTMVDNAGGGTTTTVLGDVKGTFGQTLHTLFVAPHG</sequence>
<dbReference type="Pfam" id="PF13622">
    <property type="entry name" value="4HBT_3"/>
    <property type="match status" value="1"/>
</dbReference>
<dbReference type="InterPro" id="IPR049450">
    <property type="entry name" value="ACOT8-like_C"/>
</dbReference>
<protein>
    <submittedName>
        <fullName evidence="3">Thioesterase-like superfamily protein</fullName>
    </submittedName>
</protein>
<accession>A0A0S4QPB3</accession>
<organism evidence="3 4">
    <name type="scientific">Parafrankia irregularis</name>
    <dbReference type="NCBI Taxonomy" id="795642"/>
    <lineage>
        <taxon>Bacteria</taxon>
        <taxon>Bacillati</taxon>
        <taxon>Actinomycetota</taxon>
        <taxon>Actinomycetes</taxon>
        <taxon>Frankiales</taxon>
        <taxon>Frankiaceae</taxon>
        <taxon>Parafrankia</taxon>
    </lineage>
</organism>
<keyword evidence="4" id="KW-1185">Reference proteome</keyword>
<dbReference type="AlphaFoldDB" id="A0A0S4QPB3"/>
<evidence type="ECO:0000313" key="3">
    <source>
        <dbReference type="EMBL" id="CUU56943.1"/>
    </source>
</evidence>
<dbReference type="RefSeq" id="WP_091277828.1">
    <property type="nucleotide sequence ID" value="NZ_FAOZ01000009.1"/>
</dbReference>
<feature type="domain" description="Acyl-CoA thioesterase-like N-terminal HotDog" evidence="1">
    <location>
        <begin position="40"/>
        <end position="125"/>
    </location>
</feature>
<proteinExistence type="predicted"/>
<dbReference type="Gene3D" id="2.40.160.210">
    <property type="entry name" value="Acyl-CoA thioesterase, double hotdog domain"/>
    <property type="match status" value="1"/>
</dbReference>
<gene>
    <name evidence="3" type="ORF">Ga0074812_109163</name>
</gene>
<evidence type="ECO:0000259" key="2">
    <source>
        <dbReference type="Pfam" id="PF20789"/>
    </source>
</evidence>
<feature type="domain" description="Acyl-CoA thioesterase-like C-terminal" evidence="2">
    <location>
        <begin position="152"/>
        <end position="283"/>
    </location>
</feature>
<evidence type="ECO:0000313" key="4">
    <source>
        <dbReference type="Proteomes" id="UP000198802"/>
    </source>
</evidence>
<dbReference type="InterPro" id="IPR029069">
    <property type="entry name" value="HotDog_dom_sf"/>
</dbReference>